<dbReference type="InterPro" id="IPR027359">
    <property type="entry name" value="Volt_channel_dom_sf"/>
</dbReference>
<evidence type="ECO:0000259" key="15">
    <source>
        <dbReference type="Pfam" id="PF00520"/>
    </source>
</evidence>
<evidence type="ECO:0000256" key="12">
    <source>
        <dbReference type="ARBA" id="ARBA00031989"/>
    </source>
</evidence>
<keyword evidence="9" id="KW-0406">Ion transport</keyword>
<dbReference type="Pfam" id="PF00520">
    <property type="entry name" value="Ion_trans"/>
    <property type="match status" value="1"/>
</dbReference>
<dbReference type="PANTHER" id="PTHR46480">
    <property type="entry name" value="F20B24.22"/>
    <property type="match status" value="1"/>
</dbReference>
<dbReference type="PANTHER" id="PTHR46480:SF1">
    <property type="entry name" value="VOLTAGE-GATED HYDROGEN CHANNEL 1"/>
    <property type="match status" value="1"/>
</dbReference>
<evidence type="ECO:0000256" key="13">
    <source>
        <dbReference type="SAM" id="Coils"/>
    </source>
</evidence>
<evidence type="ECO:0000256" key="1">
    <source>
        <dbReference type="ARBA" id="ARBA00004651"/>
    </source>
</evidence>
<evidence type="ECO:0000256" key="7">
    <source>
        <dbReference type="ARBA" id="ARBA00022989"/>
    </source>
</evidence>
<evidence type="ECO:0000256" key="9">
    <source>
        <dbReference type="ARBA" id="ARBA00023065"/>
    </source>
</evidence>
<evidence type="ECO:0000256" key="2">
    <source>
        <dbReference type="ARBA" id="ARBA00015897"/>
    </source>
</evidence>
<name>A0ABN7T5E4_OIKDI</name>
<keyword evidence="7 14" id="KW-1133">Transmembrane helix</keyword>
<keyword evidence="6" id="KW-0851">Voltage-gated channel</keyword>
<evidence type="ECO:0000256" key="5">
    <source>
        <dbReference type="ARBA" id="ARBA00022692"/>
    </source>
</evidence>
<keyword evidence="10 14" id="KW-0472">Membrane</keyword>
<dbReference type="EMBL" id="OU015567">
    <property type="protein sequence ID" value="CAG5111382.1"/>
    <property type="molecule type" value="Genomic_DNA"/>
</dbReference>
<dbReference type="Proteomes" id="UP001158576">
    <property type="component" value="Chromosome 2"/>
</dbReference>
<feature type="transmembrane region" description="Helical" evidence="14">
    <location>
        <begin position="88"/>
        <end position="110"/>
    </location>
</feature>
<keyword evidence="4" id="KW-1003">Cell membrane</keyword>
<dbReference type="CDD" id="cd14686">
    <property type="entry name" value="bZIP"/>
    <property type="match status" value="1"/>
</dbReference>
<accession>A0ABN7T5E4</accession>
<evidence type="ECO:0000313" key="17">
    <source>
        <dbReference type="Proteomes" id="UP001158576"/>
    </source>
</evidence>
<reference evidence="16 17" key="1">
    <citation type="submission" date="2021-04" db="EMBL/GenBank/DDBJ databases">
        <authorList>
            <person name="Bliznina A."/>
        </authorList>
    </citation>
    <scope>NUCLEOTIDE SEQUENCE [LARGE SCALE GENOMIC DNA]</scope>
</reference>
<dbReference type="InterPro" id="IPR005821">
    <property type="entry name" value="Ion_trans_dom"/>
</dbReference>
<keyword evidence="5 14" id="KW-0812">Transmembrane</keyword>
<dbReference type="Gene3D" id="1.20.120.350">
    <property type="entry name" value="Voltage-gated potassium channels. Chain C"/>
    <property type="match status" value="1"/>
</dbReference>
<organism evidence="16 17">
    <name type="scientific">Oikopleura dioica</name>
    <name type="common">Tunicate</name>
    <dbReference type="NCBI Taxonomy" id="34765"/>
    <lineage>
        <taxon>Eukaryota</taxon>
        <taxon>Metazoa</taxon>
        <taxon>Chordata</taxon>
        <taxon>Tunicata</taxon>
        <taxon>Appendicularia</taxon>
        <taxon>Copelata</taxon>
        <taxon>Oikopleuridae</taxon>
        <taxon>Oikopleura</taxon>
    </lineage>
</organism>
<feature type="domain" description="Ion transport" evidence="15">
    <location>
        <begin position="33"/>
        <end position="161"/>
    </location>
</feature>
<evidence type="ECO:0000256" key="10">
    <source>
        <dbReference type="ARBA" id="ARBA00023136"/>
    </source>
</evidence>
<evidence type="ECO:0000256" key="6">
    <source>
        <dbReference type="ARBA" id="ARBA00022882"/>
    </source>
</evidence>
<protein>
    <recommendedName>
        <fullName evidence="2">Voltage-gated hydrogen channel 1</fullName>
    </recommendedName>
    <alternativeName>
        <fullName evidence="12">Hydrogen voltage-gated channel 1</fullName>
    </alternativeName>
</protein>
<feature type="coiled-coil region" evidence="13">
    <location>
        <begin position="168"/>
        <end position="195"/>
    </location>
</feature>
<evidence type="ECO:0000256" key="14">
    <source>
        <dbReference type="SAM" id="Phobius"/>
    </source>
</evidence>
<dbReference type="InterPro" id="IPR031846">
    <property type="entry name" value="Hvcn1"/>
</dbReference>
<evidence type="ECO:0000256" key="3">
    <source>
        <dbReference type="ARBA" id="ARBA00022448"/>
    </source>
</evidence>
<evidence type="ECO:0000256" key="4">
    <source>
        <dbReference type="ARBA" id="ARBA00022475"/>
    </source>
</evidence>
<evidence type="ECO:0000313" key="16">
    <source>
        <dbReference type="EMBL" id="CAG5111382.1"/>
    </source>
</evidence>
<keyword evidence="11" id="KW-0407">Ion channel</keyword>
<gene>
    <name evidence="16" type="ORF">OKIOD_LOCUS14463</name>
</gene>
<feature type="transmembrane region" description="Helical" evidence="14">
    <location>
        <begin position="34"/>
        <end position="55"/>
    </location>
</feature>
<keyword evidence="8 13" id="KW-0175">Coiled coil</keyword>
<keyword evidence="17" id="KW-1185">Reference proteome</keyword>
<evidence type="ECO:0000256" key="8">
    <source>
        <dbReference type="ARBA" id="ARBA00023054"/>
    </source>
</evidence>
<evidence type="ECO:0000256" key="11">
    <source>
        <dbReference type="ARBA" id="ARBA00023303"/>
    </source>
</evidence>
<sequence length="201" mass="23170">MDSGVFSTETEAYLEKVPETTSEKIGHFLHSSTCHLIVIVLVLVDCAFVLTELIFDGKLDTYDEYCNPTPSCSEQSHKLHHWEHVTHAIHICSILVLSIFMAEVVLKIVFTRAHFFSHKIEMIDGVVVLLSWILDLIMLNPNLVGKWAEFIIVFRFIRLINGMILSAKQATDKRVHEQKRKVQQLEKEVEDLKKQLKTIEQ</sequence>
<keyword evidence="3" id="KW-0813">Transport</keyword>
<comment type="subcellular location">
    <subcellularLocation>
        <location evidence="1">Cell membrane</location>
        <topology evidence="1">Multi-pass membrane protein</topology>
    </subcellularLocation>
</comment>
<proteinExistence type="predicted"/>